<protein>
    <submittedName>
        <fullName evidence="2">MOSC domain-containing protein</fullName>
    </submittedName>
</protein>
<dbReference type="InterPro" id="IPR052716">
    <property type="entry name" value="MOSC_domain"/>
</dbReference>
<keyword evidence="3" id="KW-1185">Reference proteome</keyword>
<evidence type="ECO:0000313" key="3">
    <source>
        <dbReference type="Proteomes" id="UP001501599"/>
    </source>
</evidence>
<feature type="domain" description="MOSC" evidence="1">
    <location>
        <begin position="52"/>
        <end position="199"/>
    </location>
</feature>
<dbReference type="PROSITE" id="PS51340">
    <property type="entry name" value="MOSC"/>
    <property type="match status" value="1"/>
</dbReference>
<dbReference type="Proteomes" id="UP001501599">
    <property type="component" value="Unassembled WGS sequence"/>
</dbReference>
<dbReference type="Pfam" id="PF03473">
    <property type="entry name" value="MOSC"/>
    <property type="match status" value="1"/>
</dbReference>
<dbReference type="PANTHER" id="PTHR36930">
    <property type="entry name" value="METAL-SULFUR CLUSTER BIOSYNTHESIS PROTEINS YUAD-RELATED"/>
    <property type="match status" value="1"/>
</dbReference>
<dbReference type="EMBL" id="BAAAQT010000005">
    <property type="protein sequence ID" value="GAA2171653.1"/>
    <property type="molecule type" value="Genomic_DNA"/>
</dbReference>
<dbReference type="InterPro" id="IPR011037">
    <property type="entry name" value="Pyrv_Knase-like_insert_dom_sf"/>
</dbReference>
<name>A0ABP5MFC3_9MICO</name>
<gene>
    <name evidence="2" type="ORF">GCM10009846_06250</name>
</gene>
<sequence>MATLGFDTVAPGAHPGRVAADAVEGGASVQTVAMPSPHVVAVARDDRHRFSKPVRDAITLVAGHGVEGDAHAGATVQHRFDARRDPTRPNLRQVHLIHAELLDDLTVDVAPGDLGENVTTAGVALLELARGTRLRLGDEAVVEVTGLRSPCRQIDRLSPGLMRELVGRDADGRVVRRTGVMAVVLAGGVVRPGDAIVVEAPEGAHEALEPV</sequence>
<evidence type="ECO:0000313" key="2">
    <source>
        <dbReference type="EMBL" id="GAA2171653.1"/>
    </source>
</evidence>
<reference evidence="3" key="1">
    <citation type="journal article" date="2019" name="Int. J. Syst. Evol. Microbiol.">
        <title>The Global Catalogue of Microorganisms (GCM) 10K type strain sequencing project: providing services to taxonomists for standard genome sequencing and annotation.</title>
        <authorList>
            <consortium name="The Broad Institute Genomics Platform"/>
            <consortium name="The Broad Institute Genome Sequencing Center for Infectious Disease"/>
            <person name="Wu L."/>
            <person name="Ma J."/>
        </authorList>
    </citation>
    <scope>NUCLEOTIDE SEQUENCE [LARGE SCALE GENOMIC DNA]</scope>
    <source>
        <strain evidence="3">JCM 16026</strain>
    </source>
</reference>
<dbReference type="SUPFAM" id="SSF50800">
    <property type="entry name" value="PK beta-barrel domain-like"/>
    <property type="match status" value="1"/>
</dbReference>
<dbReference type="Gene3D" id="2.40.33.20">
    <property type="entry name" value="PK beta-barrel domain-like"/>
    <property type="match status" value="1"/>
</dbReference>
<dbReference type="InterPro" id="IPR005302">
    <property type="entry name" value="MoCF_Sase_C"/>
</dbReference>
<evidence type="ECO:0000259" key="1">
    <source>
        <dbReference type="PROSITE" id="PS51340"/>
    </source>
</evidence>
<accession>A0ABP5MFC3</accession>
<proteinExistence type="predicted"/>
<comment type="caution">
    <text evidence="2">The sequence shown here is derived from an EMBL/GenBank/DDBJ whole genome shotgun (WGS) entry which is preliminary data.</text>
</comment>
<dbReference type="PANTHER" id="PTHR36930:SF1">
    <property type="entry name" value="MOSC DOMAIN-CONTAINING PROTEIN"/>
    <property type="match status" value="1"/>
</dbReference>
<organism evidence="2 3">
    <name type="scientific">Agrococcus versicolor</name>
    <dbReference type="NCBI Taxonomy" id="501482"/>
    <lineage>
        <taxon>Bacteria</taxon>
        <taxon>Bacillati</taxon>
        <taxon>Actinomycetota</taxon>
        <taxon>Actinomycetes</taxon>
        <taxon>Micrococcales</taxon>
        <taxon>Microbacteriaceae</taxon>
        <taxon>Agrococcus</taxon>
    </lineage>
</organism>